<evidence type="ECO:0000256" key="2">
    <source>
        <dbReference type="ARBA" id="ARBA00022448"/>
    </source>
</evidence>
<keyword evidence="12" id="KW-1185">Reference proteome</keyword>
<reference evidence="12" key="1">
    <citation type="journal article" date="2019" name="Int. J. Syst. Evol. Microbiol.">
        <title>The Global Catalogue of Microorganisms (GCM) 10K type strain sequencing project: providing services to taxonomists for standard genome sequencing and annotation.</title>
        <authorList>
            <consortium name="The Broad Institute Genomics Platform"/>
            <consortium name="The Broad Institute Genome Sequencing Center for Infectious Disease"/>
            <person name="Wu L."/>
            <person name="Ma J."/>
        </authorList>
    </citation>
    <scope>NUCLEOTIDE SEQUENCE [LARGE SCALE GENOMIC DNA]</scope>
    <source>
        <strain evidence="12">JCM 17939</strain>
    </source>
</reference>
<dbReference type="Proteomes" id="UP001501442">
    <property type="component" value="Unassembled WGS sequence"/>
</dbReference>
<keyword evidence="2" id="KW-0813">Transport</keyword>
<evidence type="ECO:0000256" key="6">
    <source>
        <dbReference type="ARBA" id="ARBA00022967"/>
    </source>
</evidence>
<evidence type="ECO:0000256" key="7">
    <source>
        <dbReference type="ARBA" id="ARBA00023136"/>
    </source>
</evidence>
<gene>
    <name evidence="11" type="ORF">GCM10023196_017500</name>
</gene>
<sequence>MPKNMIEVVGMSKRFGPLTALDDVHLAAPAGAILGLLGHNGAGKSTLVNILATLSPPSGGTATVAGYDIVRQARQVRRRIGLTGQFATVDQEISGRDNLVLIARLLGAGAHAARARARELLTLFGLTDAANRRVRTYSGGMRRRLDLAASLVGRPPVLFLDEPTTGLDPVSRLNMWQILRRLVEDGTTVLLTTQHLEEADRLADSIAVLSEGRVIASGTPAELKARVGERTVTARLSDPADLARAVMALDREGLRPVHDEKERSVTVPVAGSRDVAVIVRLLDAVGVEARELTFAEPGIDEVYLTLVRHSATPGLVGSRDT</sequence>
<dbReference type="InterPro" id="IPR017871">
    <property type="entry name" value="ABC_transporter-like_CS"/>
</dbReference>
<dbReference type="InterPro" id="IPR003593">
    <property type="entry name" value="AAA+_ATPase"/>
</dbReference>
<evidence type="ECO:0000256" key="3">
    <source>
        <dbReference type="ARBA" id="ARBA00022475"/>
    </source>
</evidence>
<evidence type="ECO:0000256" key="4">
    <source>
        <dbReference type="ARBA" id="ARBA00022741"/>
    </source>
</evidence>
<protein>
    <submittedName>
        <fullName evidence="11">ATP-binding cassette domain-containing protein</fullName>
    </submittedName>
</protein>
<feature type="domain" description="ABC transporter" evidence="10">
    <location>
        <begin position="6"/>
        <end position="236"/>
    </location>
</feature>
<evidence type="ECO:0000313" key="11">
    <source>
        <dbReference type="EMBL" id="GAA4623013.1"/>
    </source>
</evidence>
<keyword evidence="4" id="KW-0547">Nucleotide-binding</keyword>
<dbReference type="PROSITE" id="PS50893">
    <property type="entry name" value="ABC_TRANSPORTER_2"/>
    <property type="match status" value="1"/>
</dbReference>
<dbReference type="InterPro" id="IPR005894">
    <property type="entry name" value="DrrA"/>
</dbReference>
<keyword evidence="8" id="KW-0046">Antibiotic resistance</keyword>
<dbReference type="PANTHER" id="PTHR42711:SF19">
    <property type="entry name" value="DOXORUBICIN RESISTANCE ATP-BINDING PROTEIN DRRA"/>
    <property type="match status" value="1"/>
</dbReference>
<evidence type="ECO:0000256" key="8">
    <source>
        <dbReference type="ARBA" id="ARBA00023251"/>
    </source>
</evidence>
<keyword evidence="3" id="KW-1003">Cell membrane</keyword>
<dbReference type="GO" id="GO:0005524">
    <property type="term" value="F:ATP binding"/>
    <property type="evidence" value="ECO:0007669"/>
    <property type="project" value="UniProtKB-KW"/>
</dbReference>
<keyword evidence="6" id="KW-1278">Translocase</keyword>
<dbReference type="EMBL" id="BAABHK010000002">
    <property type="protein sequence ID" value="GAA4623013.1"/>
    <property type="molecule type" value="Genomic_DNA"/>
</dbReference>
<organism evidence="11 12">
    <name type="scientific">Actinoallomurus vinaceus</name>
    <dbReference type="NCBI Taxonomy" id="1080074"/>
    <lineage>
        <taxon>Bacteria</taxon>
        <taxon>Bacillati</taxon>
        <taxon>Actinomycetota</taxon>
        <taxon>Actinomycetes</taxon>
        <taxon>Streptosporangiales</taxon>
        <taxon>Thermomonosporaceae</taxon>
        <taxon>Actinoallomurus</taxon>
    </lineage>
</organism>
<evidence type="ECO:0000256" key="1">
    <source>
        <dbReference type="ARBA" id="ARBA00004413"/>
    </source>
</evidence>
<keyword evidence="7" id="KW-0472">Membrane</keyword>
<evidence type="ECO:0000256" key="5">
    <source>
        <dbReference type="ARBA" id="ARBA00022840"/>
    </source>
</evidence>
<dbReference type="NCBIfam" id="TIGR01188">
    <property type="entry name" value="drrA"/>
    <property type="match status" value="1"/>
</dbReference>
<evidence type="ECO:0000259" key="10">
    <source>
        <dbReference type="PROSITE" id="PS50893"/>
    </source>
</evidence>
<dbReference type="PANTHER" id="PTHR42711">
    <property type="entry name" value="ABC TRANSPORTER ATP-BINDING PROTEIN"/>
    <property type="match status" value="1"/>
</dbReference>
<comment type="caution">
    <text evidence="11">The sequence shown here is derived from an EMBL/GenBank/DDBJ whole genome shotgun (WGS) entry which is preliminary data.</text>
</comment>
<keyword evidence="5 11" id="KW-0067">ATP-binding</keyword>
<evidence type="ECO:0000256" key="9">
    <source>
        <dbReference type="ARBA" id="ARBA00049985"/>
    </source>
</evidence>
<evidence type="ECO:0000313" key="12">
    <source>
        <dbReference type="Proteomes" id="UP001501442"/>
    </source>
</evidence>
<accession>A0ABP8U3E7</accession>
<dbReference type="SUPFAM" id="SSF52540">
    <property type="entry name" value="P-loop containing nucleoside triphosphate hydrolases"/>
    <property type="match status" value="1"/>
</dbReference>
<proteinExistence type="inferred from homology"/>
<name>A0ABP8U3E7_9ACTN</name>
<dbReference type="PROSITE" id="PS00211">
    <property type="entry name" value="ABC_TRANSPORTER_1"/>
    <property type="match status" value="1"/>
</dbReference>
<comment type="subcellular location">
    <subcellularLocation>
        <location evidence="1">Cell membrane</location>
        <topology evidence="1">Peripheral membrane protein</topology>
        <orientation evidence="1">Cytoplasmic side</orientation>
    </subcellularLocation>
</comment>
<dbReference type="SMART" id="SM00382">
    <property type="entry name" value="AAA"/>
    <property type="match status" value="1"/>
</dbReference>
<dbReference type="InterPro" id="IPR050763">
    <property type="entry name" value="ABC_transporter_ATP-binding"/>
</dbReference>
<dbReference type="InterPro" id="IPR003439">
    <property type="entry name" value="ABC_transporter-like_ATP-bd"/>
</dbReference>
<dbReference type="Gene3D" id="3.40.50.300">
    <property type="entry name" value="P-loop containing nucleotide triphosphate hydrolases"/>
    <property type="match status" value="1"/>
</dbReference>
<dbReference type="InterPro" id="IPR027417">
    <property type="entry name" value="P-loop_NTPase"/>
</dbReference>
<dbReference type="Pfam" id="PF00005">
    <property type="entry name" value="ABC_tran"/>
    <property type="match status" value="1"/>
</dbReference>
<comment type="similarity">
    <text evidence="9">Belongs to the ABC transporter superfamily. Drug exporter-1 (DrugE1) (TC 3.A.1.105) family.</text>
</comment>